<dbReference type="GO" id="GO:0005524">
    <property type="term" value="F:ATP binding"/>
    <property type="evidence" value="ECO:0007669"/>
    <property type="project" value="UniProtKB-KW"/>
</dbReference>
<organism evidence="6 7">
    <name type="scientific">Nesterenkonia aurantiaca</name>
    <dbReference type="NCBI Taxonomy" id="1436010"/>
    <lineage>
        <taxon>Bacteria</taxon>
        <taxon>Bacillati</taxon>
        <taxon>Actinomycetota</taxon>
        <taxon>Actinomycetes</taxon>
        <taxon>Micrococcales</taxon>
        <taxon>Micrococcaceae</taxon>
        <taxon>Nesterenkonia</taxon>
    </lineage>
</organism>
<dbReference type="EMBL" id="SOAN01000012">
    <property type="protein sequence ID" value="TDS82980.1"/>
    <property type="molecule type" value="Genomic_DNA"/>
</dbReference>
<dbReference type="AlphaFoldDB" id="A0A4R7FW78"/>
<proteinExistence type="predicted"/>
<keyword evidence="1" id="KW-0813">Transport</keyword>
<keyword evidence="7" id="KW-1185">Reference proteome</keyword>
<dbReference type="InterPro" id="IPR003439">
    <property type="entry name" value="ABC_transporter-like_ATP-bd"/>
</dbReference>
<dbReference type="FunFam" id="3.40.50.300:FF:000425">
    <property type="entry name" value="Probable ABC transporter, ATP-binding subunit"/>
    <property type="match status" value="1"/>
</dbReference>
<dbReference type="GO" id="GO:0016887">
    <property type="term" value="F:ATP hydrolysis activity"/>
    <property type="evidence" value="ECO:0007669"/>
    <property type="project" value="InterPro"/>
</dbReference>
<dbReference type="Pfam" id="PF00005">
    <property type="entry name" value="ABC_tran"/>
    <property type="match status" value="1"/>
</dbReference>
<reference evidence="6 7" key="1">
    <citation type="submission" date="2019-03" db="EMBL/GenBank/DDBJ databases">
        <title>Genomic Encyclopedia of Type Strains, Phase III (KMG-III): the genomes of soil and plant-associated and newly described type strains.</title>
        <authorList>
            <person name="Whitman W."/>
        </authorList>
    </citation>
    <scope>NUCLEOTIDE SEQUENCE [LARGE SCALE GENOMIC DNA]</scope>
    <source>
        <strain evidence="6 7">DSM 27373</strain>
    </source>
</reference>
<dbReference type="SUPFAM" id="SSF52540">
    <property type="entry name" value="P-loop containing nucleoside triphosphate hydrolases"/>
    <property type="match status" value="1"/>
</dbReference>
<dbReference type="EC" id="7.6.2.9" evidence="4"/>
<accession>A0A4R7FW78</accession>
<dbReference type="CDD" id="cd03293">
    <property type="entry name" value="ABC_NrtD_SsuB_transporters"/>
    <property type="match status" value="1"/>
</dbReference>
<protein>
    <recommendedName>
        <fullName evidence="4">ABC-type quaternary amine transporter</fullName>
        <ecNumber evidence="4">7.6.2.9</ecNumber>
    </recommendedName>
</protein>
<dbReference type="InterPro" id="IPR050093">
    <property type="entry name" value="ABC_SmlMolc_Importer"/>
</dbReference>
<dbReference type="InterPro" id="IPR027417">
    <property type="entry name" value="P-loop_NTPase"/>
</dbReference>
<evidence type="ECO:0000256" key="3">
    <source>
        <dbReference type="ARBA" id="ARBA00022840"/>
    </source>
</evidence>
<dbReference type="PANTHER" id="PTHR42781:SF8">
    <property type="entry name" value="BICARBONATE TRANSPORT ATP-BINDING PROTEIN CMPC"/>
    <property type="match status" value="1"/>
</dbReference>
<evidence type="ECO:0000313" key="7">
    <source>
        <dbReference type="Proteomes" id="UP000294506"/>
    </source>
</evidence>
<dbReference type="PROSITE" id="PS00211">
    <property type="entry name" value="ABC_TRANSPORTER_1"/>
    <property type="match status" value="1"/>
</dbReference>
<dbReference type="Gene3D" id="3.40.50.300">
    <property type="entry name" value="P-loop containing nucleotide triphosphate hydrolases"/>
    <property type="match status" value="1"/>
</dbReference>
<dbReference type="InterPro" id="IPR017871">
    <property type="entry name" value="ABC_transporter-like_CS"/>
</dbReference>
<evidence type="ECO:0000256" key="4">
    <source>
        <dbReference type="ARBA" id="ARBA00066388"/>
    </source>
</evidence>
<dbReference type="PROSITE" id="PS50893">
    <property type="entry name" value="ABC_TRANSPORTER_2"/>
    <property type="match status" value="1"/>
</dbReference>
<keyword evidence="3 6" id="KW-0067">ATP-binding</keyword>
<dbReference type="GO" id="GO:0015418">
    <property type="term" value="F:ABC-type quaternary ammonium compound transporting activity"/>
    <property type="evidence" value="ECO:0007669"/>
    <property type="project" value="UniProtKB-EC"/>
</dbReference>
<dbReference type="RefSeq" id="WP_084479607.1">
    <property type="nucleotide sequence ID" value="NZ_JBIMET010000001.1"/>
</dbReference>
<sequence length="266" mass="28882">MSTTAESTSSANQTTTGALSFANVGKRYGEGPFAMQGFDLEVSPGELVAIVGASGCGKSTVLRMIAGFESHSEGEITLDGKHVSSPGPDRGFVFQDYGLFPWLTVAENVELGPKEKGLPRVERRGLVEQYLDLVGLGRVRDKYPHQLSGGMQQRVAIARVLANRPTVMLMDEPFGALDALTREQMQSDLSRIRRSVGTTVLFVTHSIEEAVRLADRVVIMTGGLSHGIPGHIRRIFDVTLGTDRDPTSVEFTDLERLISQEVHAQA</sequence>
<dbReference type="SMART" id="SM00382">
    <property type="entry name" value="AAA"/>
    <property type="match status" value="1"/>
</dbReference>
<evidence type="ECO:0000256" key="2">
    <source>
        <dbReference type="ARBA" id="ARBA00022741"/>
    </source>
</evidence>
<evidence type="ECO:0000259" key="5">
    <source>
        <dbReference type="PROSITE" id="PS50893"/>
    </source>
</evidence>
<dbReference type="Proteomes" id="UP000294506">
    <property type="component" value="Unassembled WGS sequence"/>
</dbReference>
<keyword evidence="2" id="KW-0547">Nucleotide-binding</keyword>
<gene>
    <name evidence="6" type="ORF">EV640_11247</name>
</gene>
<comment type="caution">
    <text evidence="6">The sequence shown here is derived from an EMBL/GenBank/DDBJ whole genome shotgun (WGS) entry which is preliminary data.</text>
</comment>
<dbReference type="InterPro" id="IPR003593">
    <property type="entry name" value="AAA+_ATPase"/>
</dbReference>
<evidence type="ECO:0000256" key="1">
    <source>
        <dbReference type="ARBA" id="ARBA00022448"/>
    </source>
</evidence>
<dbReference type="PANTHER" id="PTHR42781">
    <property type="entry name" value="SPERMIDINE/PUTRESCINE IMPORT ATP-BINDING PROTEIN POTA"/>
    <property type="match status" value="1"/>
</dbReference>
<feature type="domain" description="ABC transporter" evidence="5">
    <location>
        <begin position="19"/>
        <end position="247"/>
    </location>
</feature>
<name>A0A4R7FW78_9MICC</name>
<evidence type="ECO:0000313" key="6">
    <source>
        <dbReference type="EMBL" id="TDS82980.1"/>
    </source>
</evidence>